<dbReference type="OMA" id="TIEHVYV"/>
<dbReference type="eggNOG" id="ENOG502QPVE">
    <property type="taxonomic scope" value="Eukaryota"/>
</dbReference>
<proteinExistence type="inferred from homology"/>
<evidence type="ECO:0000313" key="5">
    <source>
        <dbReference type="EMBL" id="EED14332.1"/>
    </source>
</evidence>
<comment type="catalytic activity">
    <reaction evidence="4">
        <text>alpha-D-galactosyl-(1-&gt;3)-1D-myo-inositol + sucrose = raffinose + myo-inositol</text>
        <dbReference type="Rhea" id="RHEA:20161"/>
        <dbReference type="ChEBI" id="CHEBI:16634"/>
        <dbReference type="ChEBI" id="CHEBI:17268"/>
        <dbReference type="ChEBI" id="CHEBI:17505"/>
        <dbReference type="ChEBI" id="CHEBI:17992"/>
        <dbReference type="EC" id="2.4.1.82"/>
    </reaction>
</comment>
<dbReference type="InterPro" id="IPR013785">
    <property type="entry name" value="Aldolase_TIM"/>
</dbReference>
<comment type="similarity">
    <text evidence="2">Belongs to the glycosyl hydrolases 36 family.</text>
</comment>
<evidence type="ECO:0000256" key="1">
    <source>
        <dbReference type="ARBA" id="ARBA00001255"/>
    </source>
</evidence>
<evidence type="ECO:0000256" key="3">
    <source>
        <dbReference type="ARBA" id="ARBA00023277"/>
    </source>
</evidence>
<comment type="catalytic activity">
    <reaction evidence="1">
        <text>Hydrolysis of terminal, non-reducing alpha-D-galactose residues in alpha-D-galactosides, including galactose oligosaccharides, galactomannans and galactolipids.</text>
        <dbReference type="EC" id="3.2.1.22"/>
    </reaction>
</comment>
<evidence type="ECO:0000313" key="6">
    <source>
        <dbReference type="Proteomes" id="UP000001745"/>
    </source>
</evidence>
<keyword evidence="3" id="KW-0119">Carbohydrate metabolism</keyword>
<dbReference type="InParanoid" id="B8MP93"/>
<dbReference type="PANTHER" id="PTHR31268">
    <property type="match status" value="1"/>
</dbReference>
<dbReference type="Proteomes" id="UP000001745">
    <property type="component" value="Unassembled WGS sequence"/>
</dbReference>
<protein>
    <submittedName>
        <fullName evidence="5">Uncharacterized protein</fullName>
    </submittedName>
</protein>
<dbReference type="HOGENOM" id="CLU_007443_0_0_1"/>
<dbReference type="RefSeq" id="XP_002486570.1">
    <property type="nucleotide sequence ID" value="XM_002486525.1"/>
</dbReference>
<dbReference type="STRING" id="441959.B8MP93"/>
<dbReference type="Gene3D" id="3.20.20.70">
    <property type="entry name" value="Aldolase class I"/>
    <property type="match status" value="1"/>
</dbReference>
<dbReference type="PhylomeDB" id="B8MP93"/>
<organism evidence="5 6">
    <name type="scientific">Talaromyces stipitatus (strain ATCC 10500 / CBS 375.48 / QM 6759 / NRRL 1006)</name>
    <name type="common">Penicillium stipitatum</name>
    <dbReference type="NCBI Taxonomy" id="441959"/>
    <lineage>
        <taxon>Eukaryota</taxon>
        <taxon>Fungi</taxon>
        <taxon>Dikarya</taxon>
        <taxon>Ascomycota</taxon>
        <taxon>Pezizomycotina</taxon>
        <taxon>Eurotiomycetes</taxon>
        <taxon>Eurotiomycetidae</taxon>
        <taxon>Eurotiales</taxon>
        <taxon>Trichocomaceae</taxon>
        <taxon>Talaromyces</taxon>
        <taxon>Talaromyces sect. Talaromyces</taxon>
    </lineage>
</organism>
<dbReference type="GeneID" id="8098764"/>
<dbReference type="AlphaFoldDB" id="B8MP93"/>
<dbReference type="InterPro" id="IPR008811">
    <property type="entry name" value="Glycosyl_hydrolases_36"/>
</dbReference>
<keyword evidence="6" id="KW-1185">Reference proteome</keyword>
<evidence type="ECO:0000256" key="4">
    <source>
        <dbReference type="ARBA" id="ARBA00049426"/>
    </source>
</evidence>
<dbReference type="PANTHER" id="PTHR31268:SF32">
    <property type="entry name" value="GALACTINOL--SUCROSE GALACTOSYLTRANSFERASE 2-RELATED"/>
    <property type="match status" value="1"/>
</dbReference>
<name>B8MP93_TALSN</name>
<accession>B8MP93</accession>
<sequence length="819" mass="91085">MASDRLVFVPPLNKRIVVPLHTTSLTIYCLCPDVTTLRAQVDDSKQKLDLDFTESKIKTISSTSIEVAIFADGATKHGNLNILSSIKDRGTDENFITEISLSEDEELKSQRVAWLNVDDWEGWAWYRPRDTWIEVRYTSLVKLDSQTPSHSLLLRPTNPAIDPGAILAVFPASTAEAFVTLSAARDGEVPGVYARVRRVQKGGKIEVCITGKLHINQGTRNVMRDAIHLARIKYGLPADASFIEEKTGETPFDRLGFCTWSSIGENIPLTYDLMDDLLTKLNRDNVQVGTFLIDDGWQDIRYGHNGSPKHRGLWSFRTWQGMKSSLADNVSLIKKKLPMVKDVGVWMTLAGYWNSVSPYSPLARKYNMRMYPIDRSNVLGIEWPDEADDQQTGTIPDPELRAYFLPPPHRAFDFWRDYFQTQADVGVTFVKVDNQAYGSYLEGVEGGEEFVALWNNMIKAANQIFGKNRVIHCMAHYERFFNGDIGMGVATNGEKVIIRNTDDFGLSRPNIHRNHIHYNLYNGVLLSNQCLYLDTDMFMTSAQWPEYHAVLRAFFDGPIFLADKPGVGDFSVHKKLTARCPGDLVPNRVVRAKNIICPLSRNVWEDTLGPGRGPPIKASSYDSESRAASIVLWNGRSDAVDNSIDIIFEGDILDVLRDNIFHGTWEGVIWACNAATAIPVEISNHPASLSVHDILASTPVLATSIKPKGYEILTVAPYNVLGTAKVAVIGLVDKYAALAGIQSITVQESSLVVETKYDGILGFIVKRLGAGGFTSRIDGESTETQINSVSDGLQLVQVDFTQAPSRPSQKTWSVTLSLS</sequence>
<reference evidence="6" key="1">
    <citation type="journal article" date="2015" name="Genome Announc.">
        <title>Genome sequence of the AIDS-associated pathogen Penicillium marneffei (ATCC18224) and its near taxonomic relative Talaromyces stipitatus (ATCC10500).</title>
        <authorList>
            <person name="Nierman W.C."/>
            <person name="Fedorova-Abrams N.D."/>
            <person name="Andrianopoulos A."/>
        </authorList>
    </citation>
    <scope>NUCLEOTIDE SEQUENCE [LARGE SCALE GENOMIC DNA]</scope>
    <source>
        <strain evidence="6">ATCC 10500 / CBS 375.48 / QM 6759 / NRRL 1006</strain>
    </source>
</reference>
<dbReference type="EMBL" id="EQ962658">
    <property type="protein sequence ID" value="EED14332.1"/>
    <property type="molecule type" value="Genomic_DNA"/>
</dbReference>
<dbReference type="GO" id="GO:0047274">
    <property type="term" value="F:galactinol-sucrose galactosyltransferase activity"/>
    <property type="evidence" value="ECO:0007669"/>
    <property type="project" value="UniProtKB-EC"/>
</dbReference>
<evidence type="ECO:0000256" key="2">
    <source>
        <dbReference type="ARBA" id="ARBA00007240"/>
    </source>
</evidence>
<dbReference type="SUPFAM" id="SSF51445">
    <property type="entry name" value="(Trans)glycosidases"/>
    <property type="match status" value="1"/>
</dbReference>
<dbReference type="InterPro" id="IPR017853">
    <property type="entry name" value="GH"/>
</dbReference>
<dbReference type="GO" id="GO:0004557">
    <property type="term" value="F:alpha-galactosidase activity"/>
    <property type="evidence" value="ECO:0007669"/>
    <property type="project" value="UniProtKB-EC"/>
</dbReference>
<dbReference type="VEuPathDB" id="FungiDB:TSTA_105430"/>
<dbReference type="OrthoDB" id="4664297at2759"/>
<gene>
    <name evidence="5" type="ORF">TSTA_105430</name>
</gene>
<dbReference type="Pfam" id="PF05691">
    <property type="entry name" value="Raffinose_syn"/>
    <property type="match status" value="1"/>
</dbReference>